<keyword evidence="3" id="KW-1185">Reference proteome</keyword>
<name>A0ABZ1DTD0_9HYPH</name>
<sequence length="51" mass="5698">MESFADILAADADLEAIRLSSDTPYGLQEKDISGTRKSYRRQTKHPSLDPC</sequence>
<evidence type="ECO:0000313" key="3">
    <source>
        <dbReference type="Proteomes" id="UP001322785"/>
    </source>
</evidence>
<proteinExistence type="predicted"/>
<evidence type="ECO:0000313" key="2">
    <source>
        <dbReference type="EMBL" id="WRW39168.1"/>
    </source>
</evidence>
<gene>
    <name evidence="2" type="ORF">U5G49_006217</name>
</gene>
<dbReference type="Proteomes" id="UP001322785">
    <property type="component" value="Plasmid pRinCIP108029d"/>
</dbReference>
<dbReference type="EMBL" id="CP140637">
    <property type="protein sequence ID" value="WRW39168.1"/>
    <property type="molecule type" value="Genomic_DNA"/>
</dbReference>
<geneLocation type="plasmid" evidence="2 3">
    <name>pRinCIP108029d</name>
</geneLocation>
<feature type="region of interest" description="Disordered" evidence="1">
    <location>
        <begin position="25"/>
        <end position="51"/>
    </location>
</feature>
<organism evidence="2 3">
    <name type="scientific">Rhizobium indigoferae</name>
    <dbReference type="NCBI Taxonomy" id="158891"/>
    <lineage>
        <taxon>Bacteria</taxon>
        <taxon>Pseudomonadati</taxon>
        <taxon>Pseudomonadota</taxon>
        <taxon>Alphaproteobacteria</taxon>
        <taxon>Hyphomicrobiales</taxon>
        <taxon>Rhizobiaceae</taxon>
        <taxon>Rhizobium/Agrobacterium group</taxon>
        <taxon>Rhizobium</taxon>
    </lineage>
</organism>
<evidence type="ECO:0000256" key="1">
    <source>
        <dbReference type="SAM" id="MobiDB-lite"/>
    </source>
</evidence>
<dbReference type="RefSeq" id="WP_193445353.1">
    <property type="nucleotide sequence ID" value="NZ_BSOQ01000011.1"/>
</dbReference>
<reference evidence="2 3" key="1">
    <citation type="submission" date="2023-12" db="EMBL/GenBank/DDBJ databases">
        <authorList>
            <person name="Menendez E."/>
            <person name="Kaur S."/>
            <person name="Flores-Felix J.D."/>
            <person name="diCenzo G.C."/>
            <person name="Peix A."/>
            <person name="Velazquez E."/>
        </authorList>
    </citation>
    <scope>NUCLEOTIDE SEQUENCE [LARGE SCALE GENOMIC DNA]</scope>
    <source>
        <strain evidence="2 3">CIP 108029</strain>
        <plasmid evidence="2 3">pRinCIP108029d</plasmid>
    </source>
</reference>
<protein>
    <submittedName>
        <fullName evidence="2">Uncharacterized protein</fullName>
    </submittedName>
</protein>
<accession>A0ABZ1DTD0</accession>
<keyword evidence="2" id="KW-0614">Plasmid</keyword>